<dbReference type="GeneID" id="186422"/>
<feature type="transmembrane region" description="Helical" evidence="1">
    <location>
        <begin position="74"/>
        <end position="92"/>
    </location>
</feature>
<dbReference type="Pfam" id="PF01757">
    <property type="entry name" value="Acyl_transf_3"/>
    <property type="match status" value="1"/>
</dbReference>
<reference evidence="4 5" key="1">
    <citation type="journal article" date="1998" name="Science">
        <title>Genome sequence of the nematode C. elegans: a platform for investigating biology.</title>
        <authorList>
            <consortium name="The C. elegans sequencing consortium"/>
            <person name="Sulson J.E."/>
            <person name="Waterston R."/>
        </authorList>
    </citation>
    <scope>NUCLEOTIDE SEQUENCE [LARGE SCALE GENOMIC DNA]</scope>
    <source>
        <strain evidence="4 5">Bristol N2</strain>
    </source>
</reference>
<evidence type="ECO:0000259" key="2">
    <source>
        <dbReference type="Pfam" id="PF01757"/>
    </source>
</evidence>
<feature type="transmembrane region" description="Helical" evidence="1">
    <location>
        <begin position="7"/>
        <end position="25"/>
    </location>
</feature>
<dbReference type="InterPro" id="IPR043968">
    <property type="entry name" value="SGNH"/>
</dbReference>
<evidence type="ECO:0000313" key="4">
    <source>
        <dbReference type="EMBL" id="CAB04501.2"/>
    </source>
</evidence>
<evidence type="ECO:0000313" key="6">
    <source>
        <dbReference type="WormBase" id="F56H6.12"/>
    </source>
</evidence>
<proteinExistence type="predicted"/>
<dbReference type="RefSeq" id="NP_493112.1">
    <property type="nucleotide sequence ID" value="NM_060711.3"/>
</dbReference>
<feature type="transmembrane region" description="Helical" evidence="1">
    <location>
        <begin position="132"/>
        <end position="155"/>
    </location>
</feature>
<feature type="domain" description="SGNH" evidence="3">
    <location>
        <begin position="428"/>
        <end position="661"/>
    </location>
</feature>
<dbReference type="FunCoup" id="O45590">
    <property type="interactions" value="39"/>
</dbReference>
<dbReference type="STRING" id="6239.F56H6.12.1"/>
<dbReference type="GO" id="GO:0000271">
    <property type="term" value="P:polysaccharide biosynthetic process"/>
    <property type="evidence" value="ECO:0000318"/>
    <property type="project" value="GO_Central"/>
</dbReference>
<dbReference type="InterPro" id="IPR050879">
    <property type="entry name" value="Acyltransferase_3"/>
</dbReference>
<accession>O45590</accession>
<feature type="domain" description="Acyltransferase 3" evidence="2">
    <location>
        <begin position="5"/>
        <end position="345"/>
    </location>
</feature>
<dbReference type="UCSC" id="F56H6.12">
    <property type="organism name" value="c. elegans"/>
</dbReference>
<keyword evidence="5" id="KW-1185">Reference proteome</keyword>
<dbReference type="PaxDb" id="6239-F56H6.12"/>
<dbReference type="GO" id="GO:0016747">
    <property type="term" value="F:acyltransferase activity, transferring groups other than amino-acyl groups"/>
    <property type="evidence" value="ECO:0007669"/>
    <property type="project" value="InterPro"/>
</dbReference>
<organism evidence="4 5">
    <name type="scientific">Caenorhabditis elegans</name>
    <dbReference type="NCBI Taxonomy" id="6239"/>
    <lineage>
        <taxon>Eukaryota</taxon>
        <taxon>Metazoa</taxon>
        <taxon>Ecdysozoa</taxon>
        <taxon>Nematoda</taxon>
        <taxon>Chromadorea</taxon>
        <taxon>Rhabditida</taxon>
        <taxon>Rhabditina</taxon>
        <taxon>Rhabditomorpha</taxon>
        <taxon>Rhabditoidea</taxon>
        <taxon>Rhabditidae</taxon>
        <taxon>Peloderinae</taxon>
        <taxon>Caenorhabditis</taxon>
    </lineage>
</organism>
<evidence type="ECO:0000313" key="5">
    <source>
        <dbReference type="Proteomes" id="UP000001940"/>
    </source>
</evidence>
<dbReference type="PANTHER" id="PTHR23028">
    <property type="entry name" value="ACETYLTRANSFERASE"/>
    <property type="match status" value="1"/>
</dbReference>
<feature type="transmembrane region" description="Helical" evidence="1">
    <location>
        <begin position="31"/>
        <end position="50"/>
    </location>
</feature>
<feature type="transmembrane region" description="Helical" evidence="1">
    <location>
        <begin position="249"/>
        <end position="268"/>
    </location>
</feature>
<dbReference type="HOGENOM" id="CLU_005679_12_1_1"/>
<feature type="transmembrane region" description="Helical" evidence="1">
    <location>
        <begin position="186"/>
        <end position="207"/>
    </location>
</feature>
<dbReference type="Pfam" id="PF19040">
    <property type="entry name" value="SGNH"/>
    <property type="match status" value="1"/>
</dbReference>
<dbReference type="CTD" id="186422"/>
<dbReference type="PANTHER" id="PTHR23028:SF127">
    <property type="entry name" value="ACYL_TRANSF_3 DOMAIN-CONTAINING PROTEIN-RELATED"/>
    <property type="match status" value="1"/>
</dbReference>
<dbReference type="GO" id="GO:0016020">
    <property type="term" value="C:membrane"/>
    <property type="evidence" value="ECO:0000318"/>
    <property type="project" value="GO_Central"/>
</dbReference>
<protein>
    <submittedName>
        <fullName evidence="4">Acyl_transf_3 domain-containing protein</fullName>
    </submittedName>
</protein>
<feature type="transmembrane region" description="Helical" evidence="1">
    <location>
        <begin position="352"/>
        <end position="375"/>
    </location>
</feature>
<name>O45590_CAEEL</name>
<dbReference type="EMBL" id="BX284601">
    <property type="protein sequence ID" value="CAB04501.2"/>
    <property type="molecule type" value="Genomic_DNA"/>
</dbReference>
<dbReference type="WormBase" id="F56H6.12">
    <property type="protein sequence ID" value="CE25912"/>
    <property type="gene ID" value="WBGene00010172"/>
    <property type="gene designation" value="oac-36"/>
</dbReference>
<dbReference type="InterPro" id="IPR002656">
    <property type="entry name" value="Acyl_transf_3_dom"/>
</dbReference>
<dbReference type="Proteomes" id="UP000001940">
    <property type="component" value="Chromosome I"/>
</dbReference>
<feature type="transmembrane region" description="Helical" evidence="1">
    <location>
        <begin position="329"/>
        <end position="346"/>
    </location>
</feature>
<sequence>MTKRADLQGIRGLAILVVLGFHFYPDIFPNGYLGVDQFFVLSGFLMCMLLKRAETKPFFTVVCTFYTRRLKRILPLYFLVILISTICLYNFFPETAIETNKESANRALVFMSNRPKTEQEDYFQMLSIAIDIFTHTWSLSVEVQFYLIVPFIFLMASKSETLQYPTYGLLGILSFGYFAISPTNVAFNSVLARIWQFLIGMVVYLLGASSNKLKDSKINATSLRSEVNYKLLVEHEEISKFNHSSYSMTAAYILLASLIAITASPFVLPATITRLTATVGTGLLMLLSENNSVLSNKLLTYIGDISYSLYLVHWPIYAYWKLTCDRDKFLLAAAVATSIILSIIIFETFEKWYLKISNLSLALLVLLFLVSNVIFINKDHIFKPVNLVTNNVITSNMTTDDAIRLNHEWTVTEAKFFQNPSCVPRPDKELLEWCRHTQGLSKTGGGYKMVFIGNSWVPNHAKLINQECEGKAKSILQGASYGCEPLYPSLLLERCWANFHVFAQRIEEEKPDYAFILTRHISIGEPFAANVTSFDKDFIYQTMKEQMLKLTKNIKYKLYILDAIPRTKYVVSQIAPMVKSGANLTDIDKLLVETDLYKMARKRHAQLIKDCNGKCELVDYLPEFYNKKTGTFRYFDEKGFSYVTAHLHLSPYGLEKIRHFWTDICGRL</sequence>
<evidence type="ECO:0000256" key="1">
    <source>
        <dbReference type="SAM" id="Phobius"/>
    </source>
</evidence>
<keyword evidence="1" id="KW-0812">Transmembrane</keyword>
<dbReference type="OrthoDB" id="92766at2759"/>
<dbReference type="PhylomeDB" id="O45590"/>
<dbReference type="PIR" id="T22805">
    <property type="entry name" value="T22805"/>
</dbReference>
<dbReference type="Bgee" id="WBGene00010172">
    <property type="expression patterns" value="Expressed in material anatomical entity"/>
</dbReference>
<gene>
    <name evidence="4 6" type="primary">oac-36</name>
    <name evidence="4" type="ORF">CELE_F56H6.12</name>
    <name evidence="6" type="ORF">F56H6.12</name>
</gene>
<dbReference type="KEGG" id="cel:CELE_F56H6.12"/>
<dbReference type="AlphaFoldDB" id="O45590"/>
<dbReference type="eggNOG" id="ENOG502SGA9">
    <property type="taxonomic scope" value="Eukaryota"/>
</dbReference>
<keyword evidence="1" id="KW-0472">Membrane</keyword>
<dbReference type="InParanoid" id="O45590"/>
<feature type="transmembrane region" description="Helical" evidence="1">
    <location>
        <begin position="162"/>
        <end position="180"/>
    </location>
</feature>
<dbReference type="AGR" id="WB:WBGene00010172"/>
<evidence type="ECO:0000259" key="3">
    <source>
        <dbReference type="Pfam" id="PF19040"/>
    </source>
</evidence>
<feature type="transmembrane region" description="Helical" evidence="1">
    <location>
        <begin position="298"/>
        <end position="317"/>
    </location>
</feature>
<keyword evidence="1" id="KW-1133">Transmembrane helix</keyword>